<evidence type="ECO:0000256" key="5">
    <source>
        <dbReference type="ARBA" id="ARBA00038894"/>
    </source>
</evidence>
<protein>
    <recommendedName>
        <fullName evidence="6">Medium/long-chain acyl-CoA thioesterase YigI</fullName>
        <ecNumber evidence="5">3.1.2.20</ecNumber>
    </recommendedName>
</protein>
<evidence type="ECO:0000256" key="2">
    <source>
        <dbReference type="ARBA" id="ARBA00035880"/>
    </source>
</evidence>
<comment type="catalytic activity">
    <reaction evidence="7">
        <text>a medium-chain fatty acyl-CoA + H2O = a medium-chain fatty acid + CoA + H(+)</text>
        <dbReference type="Rhea" id="RHEA:68184"/>
        <dbReference type="ChEBI" id="CHEBI:15377"/>
        <dbReference type="ChEBI" id="CHEBI:15378"/>
        <dbReference type="ChEBI" id="CHEBI:57287"/>
        <dbReference type="ChEBI" id="CHEBI:59558"/>
        <dbReference type="ChEBI" id="CHEBI:90546"/>
    </reaction>
</comment>
<evidence type="ECO:0000256" key="3">
    <source>
        <dbReference type="ARBA" id="ARBA00036002"/>
    </source>
</evidence>
<evidence type="ECO:0000256" key="7">
    <source>
        <dbReference type="ARBA" id="ARBA00048062"/>
    </source>
</evidence>
<evidence type="ECO:0000256" key="4">
    <source>
        <dbReference type="ARBA" id="ARBA00038381"/>
    </source>
</evidence>
<evidence type="ECO:0000256" key="6">
    <source>
        <dbReference type="ARBA" id="ARBA00040062"/>
    </source>
</evidence>
<dbReference type="InterPro" id="IPR006683">
    <property type="entry name" value="Thioestr_dom"/>
</dbReference>
<comment type="caution">
    <text evidence="9">The sequence shown here is derived from an EMBL/GenBank/DDBJ whole genome shotgun (WGS) entry which is preliminary data.</text>
</comment>
<reference evidence="9 10" key="1">
    <citation type="submission" date="2018-04" db="EMBL/GenBank/DDBJ databases">
        <title>Genomic Encyclopedia of Archaeal and Bacterial Type Strains, Phase II (KMG-II): from individual species to whole genera.</title>
        <authorList>
            <person name="Goeker M."/>
        </authorList>
    </citation>
    <scope>NUCLEOTIDE SEQUENCE [LARGE SCALE GENOMIC DNA]</scope>
    <source>
        <strain evidence="9 10">DSM 100977</strain>
    </source>
</reference>
<evidence type="ECO:0000256" key="1">
    <source>
        <dbReference type="ARBA" id="ARBA00022801"/>
    </source>
</evidence>
<sequence length="141" mass="14658">MTDLPADIDAKVRASFAQQSMMASLGAEIVTLEPGRVALSAPVQDGFKQQQGFAHAGVTFALGDSAAGYAALSVMPLEVEVMTAEIKINLLAPATGRLIAEGRVLKAGRRLVVVAADVFAELDGTRTHIAALQGTMVPVNL</sequence>
<dbReference type="InterPro" id="IPR003736">
    <property type="entry name" value="PAAI_dom"/>
</dbReference>
<evidence type="ECO:0000313" key="10">
    <source>
        <dbReference type="Proteomes" id="UP000243978"/>
    </source>
</evidence>
<evidence type="ECO:0000259" key="8">
    <source>
        <dbReference type="Pfam" id="PF03061"/>
    </source>
</evidence>
<dbReference type="Pfam" id="PF03061">
    <property type="entry name" value="4HBT"/>
    <property type="match status" value="1"/>
</dbReference>
<comment type="catalytic activity">
    <reaction evidence="3">
        <text>a long-chain fatty acyl-CoA + H2O = a long-chain fatty acid + CoA + H(+)</text>
        <dbReference type="Rhea" id="RHEA:67680"/>
        <dbReference type="ChEBI" id="CHEBI:15377"/>
        <dbReference type="ChEBI" id="CHEBI:15378"/>
        <dbReference type="ChEBI" id="CHEBI:57287"/>
        <dbReference type="ChEBI" id="CHEBI:57560"/>
        <dbReference type="ChEBI" id="CHEBI:83139"/>
    </reaction>
</comment>
<keyword evidence="1" id="KW-0378">Hydrolase</keyword>
<evidence type="ECO:0000313" key="9">
    <source>
        <dbReference type="EMBL" id="PTX55807.1"/>
    </source>
</evidence>
<comment type="similarity">
    <text evidence="4">Belongs to the YigI thioesterase family.</text>
</comment>
<dbReference type="AlphaFoldDB" id="A0A2T6BIB9"/>
<name>A0A2T6BIB9_9RHOB</name>
<organism evidence="9 10">
    <name type="scientific">Litoreibacter ponti</name>
    <dbReference type="NCBI Taxonomy" id="1510457"/>
    <lineage>
        <taxon>Bacteria</taxon>
        <taxon>Pseudomonadati</taxon>
        <taxon>Pseudomonadota</taxon>
        <taxon>Alphaproteobacteria</taxon>
        <taxon>Rhodobacterales</taxon>
        <taxon>Roseobacteraceae</taxon>
        <taxon>Litoreibacter</taxon>
    </lineage>
</organism>
<comment type="catalytic activity">
    <reaction evidence="2">
        <text>a fatty acyl-CoA + H2O = a fatty acid + CoA + H(+)</text>
        <dbReference type="Rhea" id="RHEA:16781"/>
        <dbReference type="ChEBI" id="CHEBI:15377"/>
        <dbReference type="ChEBI" id="CHEBI:15378"/>
        <dbReference type="ChEBI" id="CHEBI:28868"/>
        <dbReference type="ChEBI" id="CHEBI:57287"/>
        <dbReference type="ChEBI" id="CHEBI:77636"/>
        <dbReference type="EC" id="3.1.2.20"/>
    </reaction>
</comment>
<keyword evidence="10" id="KW-1185">Reference proteome</keyword>
<dbReference type="CDD" id="cd03443">
    <property type="entry name" value="PaaI_thioesterase"/>
    <property type="match status" value="1"/>
</dbReference>
<dbReference type="PANTHER" id="PTHR43240:SF20">
    <property type="entry name" value="MEDIUM_LONG-CHAIN ACYL-COA THIOESTERASE YIGI"/>
    <property type="match status" value="1"/>
</dbReference>
<gene>
    <name evidence="9" type="ORF">C8N43_0453</name>
</gene>
<dbReference type="Gene3D" id="3.10.129.10">
    <property type="entry name" value="Hotdog Thioesterase"/>
    <property type="match status" value="1"/>
</dbReference>
<feature type="domain" description="Thioesterase" evidence="8">
    <location>
        <begin position="51"/>
        <end position="122"/>
    </location>
</feature>
<dbReference type="Proteomes" id="UP000243978">
    <property type="component" value="Unassembled WGS sequence"/>
</dbReference>
<dbReference type="EC" id="3.1.2.20" evidence="5"/>
<dbReference type="GO" id="GO:0047617">
    <property type="term" value="F:fatty acyl-CoA hydrolase activity"/>
    <property type="evidence" value="ECO:0007669"/>
    <property type="project" value="UniProtKB-EC"/>
</dbReference>
<accession>A0A2T6BIB9</accession>
<dbReference type="SUPFAM" id="SSF54637">
    <property type="entry name" value="Thioesterase/thiol ester dehydrase-isomerase"/>
    <property type="match status" value="1"/>
</dbReference>
<proteinExistence type="inferred from homology"/>
<dbReference type="PANTHER" id="PTHR43240">
    <property type="entry name" value="1,4-DIHYDROXY-2-NAPHTHOYL-COA THIOESTERASE 1"/>
    <property type="match status" value="1"/>
</dbReference>
<dbReference type="NCBIfam" id="TIGR00369">
    <property type="entry name" value="unchar_dom_1"/>
    <property type="match status" value="1"/>
</dbReference>
<dbReference type="InterPro" id="IPR029069">
    <property type="entry name" value="HotDog_dom_sf"/>
</dbReference>
<dbReference type="EMBL" id="QBKS01000001">
    <property type="protein sequence ID" value="PTX55807.1"/>
    <property type="molecule type" value="Genomic_DNA"/>
</dbReference>